<accession>S3W0E2</accession>
<keyword evidence="2" id="KW-1185">Reference proteome</keyword>
<name>S3W0E2_9LEPT</name>
<dbReference type="AlphaFoldDB" id="S3W0E2"/>
<reference evidence="1" key="1">
    <citation type="submission" date="2013-04" db="EMBL/GenBank/DDBJ databases">
        <authorList>
            <person name="Harkins D.M."/>
            <person name="Durkin A.S."/>
            <person name="Selengut J.D."/>
            <person name="Sanka R."/>
            <person name="DePew J."/>
            <person name="Purushe J."/>
            <person name="Ahmed A."/>
            <person name="van der Linden H."/>
            <person name="Goris M.G.A."/>
            <person name="Hartskeerl R.A."/>
            <person name="Vinetz J.M."/>
            <person name="Sutton G.G."/>
            <person name="Nelson W.C."/>
            <person name="Fouts D.E."/>
        </authorList>
    </citation>
    <scope>NUCLEOTIDE SEQUENCE [LARGE SCALE GENOMIC DNA]</scope>
    <source>
        <strain evidence="1">BUT 6</strain>
    </source>
</reference>
<evidence type="ECO:0000313" key="1">
    <source>
        <dbReference type="EMBL" id="EPG73812.1"/>
    </source>
</evidence>
<gene>
    <name evidence="1" type="ORF">LEP1GSC058_2577</name>
</gene>
<sequence length="41" mass="4512">MIGDLVKRIFYDTIACEGDLASERSESCSPFRATCLLQGSK</sequence>
<dbReference type="EMBL" id="AKWZ02000010">
    <property type="protein sequence ID" value="EPG73812.1"/>
    <property type="molecule type" value="Genomic_DNA"/>
</dbReference>
<dbReference type="Proteomes" id="UP000014540">
    <property type="component" value="Unassembled WGS sequence"/>
</dbReference>
<evidence type="ECO:0000313" key="2">
    <source>
        <dbReference type="Proteomes" id="UP000014540"/>
    </source>
</evidence>
<comment type="caution">
    <text evidence="1">The sequence shown here is derived from an EMBL/GenBank/DDBJ whole genome shotgun (WGS) entry which is preliminary data.</text>
</comment>
<organism evidence="1 2">
    <name type="scientific">Leptospira fainei serovar Hurstbridge str. BUT 6</name>
    <dbReference type="NCBI Taxonomy" id="1193011"/>
    <lineage>
        <taxon>Bacteria</taxon>
        <taxon>Pseudomonadati</taxon>
        <taxon>Spirochaetota</taxon>
        <taxon>Spirochaetia</taxon>
        <taxon>Leptospirales</taxon>
        <taxon>Leptospiraceae</taxon>
        <taxon>Leptospira</taxon>
    </lineage>
</organism>
<proteinExistence type="predicted"/>
<protein>
    <submittedName>
        <fullName evidence="1">Uncharacterized protein</fullName>
    </submittedName>
</protein>